<evidence type="ECO:0000313" key="3">
    <source>
        <dbReference type="Proteomes" id="UP000001660"/>
    </source>
</evidence>
<proteinExistence type="predicted"/>
<protein>
    <submittedName>
        <fullName evidence="1">Putative toluene tolerance</fullName>
    </submittedName>
</protein>
<keyword evidence="3" id="KW-1185">Reference proteome</keyword>
<dbReference type="InterPro" id="IPR008869">
    <property type="entry name" value="MlaC/ttg2D"/>
</dbReference>
<evidence type="ECO:0000313" key="1">
    <source>
        <dbReference type="EMBL" id="ACE75630.1"/>
    </source>
</evidence>
<reference evidence="1" key="1">
    <citation type="journal article" date="2008" name="Environ. Microbiol.">
        <title>Environmental genomics reveals a functional chlorite dismutase in the nitrite-oxidizing bacterium 'Candidatus Nitrospira defluvii'.</title>
        <authorList>
            <person name="Maixner F."/>
            <person name="Wagner M."/>
            <person name="Lucker S."/>
            <person name="Pelletier E."/>
            <person name="Schmitz-Esser S."/>
            <person name="Hace K."/>
            <person name="Spieck E."/>
            <person name="Konrat R."/>
            <person name="Le Paslier D."/>
            <person name="Daims H."/>
        </authorList>
    </citation>
    <scope>NUCLEOTIDE SEQUENCE</scope>
</reference>
<organism evidence="1">
    <name type="scientific">Nitrospira defluvii</name>
    <dbReference type="NCBI Taxonomy" id="330214"/>
    <lineage>
        <taxon>Bacteria</taxon>
        <taxon>Pseudomonadati</taxon>
        <taxon>Nitrospirota</taxon>
        <taxon>Nitrospiria</taxon>
        <taxon>Nitrospirales</taxon>
        <taxon>Nitrospiraceae</taxon>
        <taxon>Nitrospira</taxon>
    </lineage>
</organism>
<name>B3U4R3_9BACT</name>
<dbReference type="EMBL" id="FP929003">
    <property type="protein sequence ID" value="CBK41225.1"/>
    <property type="molecule type" value="Genomic_DNA"/>
</dbReference>
<dbReference type="InterPro" id="IPR042245">
    <property type="entry name" value="Tgt2/MlaC_sf"/>
</dbReference>
<dbReference type="HOGENOM" id="CLU_094502_2_0_0"/>
<dbReference type="STRING" id="330214.NIDE1483"/>
<dbReference type="AlphaFoldDB" id="B3U4R3"/>
<sequence length="187" mass="21228">MSVAVSGHATSLWAEQTPTEVVERTIKDTLYILTELKDASRSAQRQWEIEQVVRRAFNYEEMAERSLGETGIKSNVAERRQFVRLFVQVLRDDLADHLRDYSVAQVVYLAEGHDDDGAQVMIAPAGQEVDTRIEFQVVRRSGAWLVNDISIDGASIMAKYQAQFTRILREGSFSDLMEYLKQKAVIA</sequence>
<evidence type="ECO:0000313" key="2">
    <source>
        <dbReference type="EMBL" id="CBK41225.1"/>
    </source>
</evidence>
<dbReference type="Pfam" id="PF05494">
    <property type="entry name" value="MlaC"/>
    <property type="match status" value="1"/>
</dbReference>
<dbReference type="PANTHER" id="PTHR36573">
    <property type="entry name" value="INTERMEMBRANE PHOSPHOLIPID TRANSPORT SYSTEM BINDING PROTEIN MLAC"/>
    <property type="match status" value="1"/>
</dbReference>
<reference evidence="2 3" key="2">
    <citation type="journal article" date="2010" name="Proc. Natl. Acad. Sci. U.S.A.">
        <title>A Nitrospira metagenome illuminates the physiology and evolution of globally important nitrite-oxidizing bacteria.</title>
        <authorList>
            <person name="Lucker S."/>
            <person name="Wagner M."/>
            <person name="Maixner F."/>
            <person name="Pelletier E."/>
            <person name="Koch H."/>
            <person name="Vacherie B."/>
            <person name="Rattei T."/>
            <person name="Sinninghe Damste J."/>
            <person name="Spieck E."/>
            <person name="Le Paslier D."/>
            <person name="Daims H."/>
        </authorList>
    </citation>
    <scope>NUCLEOTIDE SEQUENCE [LARGE SCALE GENOMIC DNA]</scope>
</reference>
<accession>B3U4R3</accession>
<dbReference type="PANTHER" id="PTHR36573:SF1">
    <property type="entry name" value="INTERMEMBRANE PHOSPHOLIPID TRANSPORT SYSTEM BINDING PROTEIN MLAC"/>
    <property type="match status" value="1"/>
</dbReference>
<dbReference type="EMBL" id="EU559167">
    <property type="protein sequence ID" value="ACE75630.1"/>
    <property type="molecule type" value="Genomic_DNA"/>
</dbReference>
<dbReference type="eggNOG" id="COG2854">
    <property type="taxonomic scope" value="Bacteria"/>
</dbReference>
<gene>
    <name evidence="2" type="ORF">NIDE1483</name>
</gene>
<reference evidence="2" key="3">
    <citation type="submission" date="2010-03" db="EMBL/GenBank/DDBJ databases">
        <authorList>
            <person name="Genoscope - CEA"/>
        </authorList>
    </citation>
    <scope>NUCLEOTIDE SEQUENCE</scope>
</reference>
<dbReference type="Gene3D" id="3.10.450.710">
    <property type="entry name" value="Tgt2/MlaC"/>
    <property type="match status" value="1"/>
</dbReference>
<dbReference type="Proteomes" id="UP000001660">
    <property type="component" value="Chromosome"/>
</dbReference>
<dbReference type="KEGG" id="nde:NIDE1483"/>